<feature type="transmembrane region" description="Helical" evidence="6">
    <location>
        <begin position="83"/>
        <end position="100"/>
    </location>
</feature>
<evidence type="ECO:0000256" key="2">
    <source>
        <dbReference type="ARBA" id="ARBA00022692"/>
    </source>
</evidence>
<feature type="region of interest" description="Disordered" evidence="5">
    <location>
        <begin position="408"/>
        <end position="436"/>
    </location>
</feature>
<feature type="domain" description="RETREG1-3/ARL6IP-like N-terminal reticulon-homology" evidence="7">
    <location>
        <begin position="42"/>
        <end position="222"/>
    </location>
</feature>
<dbReference type="Pfam" id="PF24456">
    <property type="entry name" value="RHD_RETREG1-3"/>
    <property type="match status" value="1"/>
</dbReference>
<gene>
    <name evidence="9" type="primary">LOC102805833</name>
</gene>
<dbReference type="PANTHER" id="PTHR20952">
    <property type="entry name" value="ADP-RIBOSYLATION-LIKE FACTOR 6-INTERACTING PROTEIN"/>
    <property type="match status" value="1"/>
</dbReference>
<evidence type="ECO:0000259" key="7">
    <source>
        <dbReference type="Pfam" id="PF24456"/>
    </source>
</evidence>
<proteinExistence type="predicted"/>
<dbReference type="Proteomes" id="UP000694865">
    <property type="component" value="Unplaced"/>
</dbReference>
<comment type="subcellular location">
    <subcellularLocation>
        <location evidence="1">Membrane</location>
        <topology evidence="1">Multi-pass membrane protein</topology>
    </subcellularLocation>
</comment>
<dbReference type="GeneID" id="102805833"/>
<organism evidence="8 9">
    <name type="scientific">Saccoglossus kowalevskii</name>
    <name type="common">Acorn worm</name>
    <dbReference type="NCBI Taxonomy" id="10224"/>
    <lineage>
        <taxon>Eukaryota</taxon>
        <taxon>Metazoa</taxon>
        <taxon>Hemichordata</taxon>
        <taxon>Enteropneusta</taxon>
        <taxon>Harrimaniidae</taxon>
        <taxon>Saccoglossus</taxon>
    </lineage>
</organism>
<dbReference type="PANTHER" id="PTHR20952:SF4">
    <property type="entry name" value="RETICULOPHAGY REGULATOR 2"/>
    <property type="match status" value="1"/>
</dbReference>
<dbReference type="InterPro" id="IPR057282">
    <property type="entry name" value="RETREG1-3-like_RHD"/>
</dbReference>
<keyword evidence="3 6" id="KW-1133">Transmembrane helix</keyword>
<sequence length="436" mass="50075">MAEDRHCATLSDFRHPASDQMDPEVLRHIKAKEEKLKKVLSPFEPVIMYMQGVLVWEKPGHSVIMLLCVNGVFWLVTTTNYRVVFMLAVTGIVVICIETWKNRVWPEITVEKHEKEEGWTPLHPRLLSVPELCHHLAETWVFFTTFCSSVWQMRKDQPGKFCMWVCCVCSVLAFVGHYIPGVMLSYIIMLSLLLWPVVEYHNVNQHIYNKLEPVWMQLEYSMMRNRRKRYSHKHGHTDNEMSFTAGLVAMPPHDESDMQESQDDLDLDSRTSISVSQEKVVFKPKSTSLHHDRPAESTSDMNFVSSHFDDSDHEVEKSLSHGLDFPDIEEVNQDPELSTAASSNLGAKTTDFVSQTVSAVMQGTYTALRHPRETFFNTTAGGKTETSKTTSDIDADLAGFEIMDQTELESYDEHKLDQTEPKPSTSRSYFDWLRKS</sequence>
<name>A0ABM0M254_SACKO</name>
<evidence type="ECO:0000256" key="4">
    <source>
        <dbReference type="ARBA" id="ARBA00023136"/>
    </source>
</evidence>
<keyword evidence="2 6" id="KW-0812">Transmembrane</keyword>
<dbReference type="InterPro" id="IPR052114">
    <property type="entry name" value="ER_autophagy_membrane_reg"/>
</dbReference>
<evidence type="ECO:0000313" key="8">
    <source>
        <dbReference type="Proteomes" id="UP000694865"/>
    </source>
</evidence>
<accession>A0ABM0M254</accession>
<feature type="compositionally biased region" description="Polar residues" evidence="5">
    <location>
        <begin position="296"/>
        <end position="305"/>
    </location>
</feature>
<protein>
    <submittedName>
        <fullName evidence="9">Protein FAM134C-like</fullName>
    </submittedName>
</protein>
<feature type="compositionally biased region" description="Basic and acidic residues" evidence="5">
    <location>
        <begin position="411"/>
        <end position="420"/>
    </location>
</feature>
<evidence type="ECO:0000256" key="1">
    <source>
        <dbReference type="ARBA" id="ARBA00004141"/>
    </source>
</evidence>
<dbReference type="RefSeq" id="XP_006814095.1">
    <property type="nucleotide sequence ID" value="XM_006814032.1"/>
</dbReference>
<evidence type="ECO:0000256" key="5">
    <source>
        <dbReference type="SAM" id="MobiDB-lite"/>
    </source>
</evidence>
<evidence type="ECO:0000256" key="6">
    <source>
        <dbReference type="SAM" id="Phobius"/>
    </source>
</evidence>
<feature type="transmembrane region" description="Helical" evidence="6">
    <location>
        <begin position="161"/>
        <end position="179"/>
    </location>
</feature>
<dbReference type="CDD" id="cd22558">
    <property type="entry name" value="RETR_RHD"/>
    <property type="match status" value="1"/>
</dbReference>
<evidence type="ECO:0000256" key="3">
    <source>
        <dbReference type="ARBA" id="ARBA00022989"/>
    </source>
</evidence>
<keyword evidence="4 6" id="KW-0472">Membrane</keyword>
<feature type="region of interest" description="Disordered" evidence="5">
    <location>
        <begin position="283"/>
        <end position="309"/>
    </location>
</feature>
<keyword evidence="8" id="KW-1185">Reference proteome</keyword>
<reference evidence="9" key="1">
    <citation type="submission" date="2025-08" db="UniProtKB">
        <authorList>
            <consortium name="RefSeq"/>
        </authorList>
    </citation>
    <scope>IDENTIFICATION</scope>
    <source>
        <tissue evidence="9">Testes</tissue>
    </source>
</reference>
<evidence type="ECO:0000313" key="9">
    <source>
        <dbReference type="RefSeq" id="XP_006814095.1"/>
    </source>
</evidence>